<sequence>MFGNAPVWKCACAEMRLCASDTEPPKQDPLPVSPRQLHSLFPFCGFRFCGTAPLSFSRIVFRFYDRMRQMENERCWISKLFDHNSSILIGYSH</sequence>
<dbReference type="Proteomes" id="UP000499080">
    <property type="component" value="Unassembled WGS sequence"/>
</dbReference>
<protein>
    <submittedName>
        <fullName evidence="1">Uncharacterized protein</fullName>
    </submittedName>
</protein>
<gene>
    <name evidence="1" type="ORF">AVEN_7061_1</name>
</gene>
<keyword evidence="2" id="KW-1185">Reference proteome</keyword>
<evidence type="ECO:0000313" key="1">
    <source>
        <dbReference type="EMBL" id="GBN76162.1"/>
    </source>
</evidence>
<comment type="caution">
    <text evidence="1">The sequence shown here is derived from an EMBL/GenBank/DDBJ whole genome shotgun (WGS) entry which is preliminary data.</text>
</comment>
<name>A0A4Y2RK28_ARAVE</name>
<dbReference type="AlphaFoldDB" id="A0A4Y2RK28"/>
<proteinExistence type="predicted"/>
<dbReference type="EMBL" id="BGPR01017438">
    <property type="protein sequence ID" value="GBN76162.1"/>
    <property type="molecule type" value="Genomic_DNA"/>
</dbReference>
<reference evidence="1 2" key="1">
    <citation type="journal article" date="2019" name="Sci. Rep.">
        <title>Orb-weaving spider Araneus ventricosus genome elucidates the spidroin gene catalogue.</title>
        <authorList>
            <person name="Kono N."/>
            <person name="Nakamura H."/>
            <person name="Ohtoshi R."/>
            <person name="Moran D.A.P."/>
            <person name="Shinohara A."/>
            <person name="Yoshida Y."/>
            <person name="Fujiwara M."/>
            <person name="Mori M."/>
            <person name="Tomita M."/>
            <person name="Arakawa K."/>
        </authorList>
    </citation>
    <scope>NUCLEOTIDE SEQUENCE [LARGE SCALE GENOMIC DNA]</scope>
</reference>
<accession>A0A4Y2RK28</accession>
<evidence type="ECO:0000313" key="2">
    <source>
        <dbReference type="Proteomes" id="UP000499080"/>
    </source>
</evidence>
<organism evidence="1 2">
    <name type="scientific">Araneus ventricosus</name>
    <name type="common">Orbweaver spider</name>
    <name type="synonym">Epeira ventricosa</name>
    <dbReference type="NCBI Taxonomy" id="182803"/>
    <lineage>
        <taxon>Eukaryota</taxon>
        <taxon>Metazoa</taxon>
        <taxon>Ecdysozoa</taxon>
        <taxon>Arthropoda</taxon>
        <taxon>Chelicerata</taxon>
        <taxon>Arachnida</taxon>
        <taxon>Araneae</taxon>
        <taxon>Araneomorphae</taxon>
        <taxon>Entelegynae</taxon>
        <taxon>Araneoidea</taxon>
        <taxon>Araneidae</taxon>
        <taxon>Araneus</taxon>
    </lineage>
</organism>